<organism evidence="2 3">
    <name type="scientific">Trifolium medium</name>
    <dbReference type="NCBI Taxonomy" id="97028"/>
    <lineage>
        <taxon>Eukaryota</taxon>
        <taxon>Viridiplantae</taxon>
        <taxon>Streptophyta</taxon>
        <taxon>Embryophyta</taxon>
        <taxon>Tracheophyta</taxon>
        <taxon>Spermatophyta</taxon>
        <taxon>Magnoliopsida</taxon>
        <taxon>eudicotyledons</taxon>
        <taxon>Gunneridae</taxon>
        <taxon>Pentapetalae</taxon>
        <taxon>rosids</taxon>
        <taxon>fabids</taxon>
        <taxon>Fabales</taxon>
        <taxon>Fabaceae</taxon>
        <taxon>Papilionoideae</taxon>
        <taxon>50 kb inversion clade</taxon>
        <taxon>NPAAA clade</taxon>
        <taxon>Hologalegina</taxon>
        <taxon>IRL clade</taxon>
        <taxon>Trifolieae</taxon>
        <taxon>Trifolium</taxon>
    </lineage>
</organism>
<reference evidence="2 3" key="1">
    <citation type="journal article" date="2018" name="Front. Plant Sci.">
        <title>Red Clover (Trifolium pratense) and Zigzag Clover (T. medium) - A Picture of Genomic Similarities and Differences.</title>
        <authorList>
            <person name="Dluhosova J."/>
            <person name="Istvanek J."/>
            <person name="Nedelnik J."/>
            <person name="Repkova J."/>
        </authorList>
    </citation>
    <scope>NUCLEOTIDE SEQUENCE [LARGE SCALE GENOMIC DNA]</scope>
    <source>
        <strain evidence="3">cv. 10/8</strain>
        <tissue evidence="2">Leaf</tissue>
    </source>
</reference>
<feature type="non-terminal residue" evidence="2">
    <location>
        <position position="1"/>
    </location>
</feature>
<evidence type="ECO:0000313" key="3">
    <source>
        <dbReference type="Proteomes" id="UP000265520"/>
    </source>
</evidence>
<feature type="region of interest" description="Disordered" evidence="1">
    <location>
        <begin position="15"/>
        <end position="38"/>
    </location>
</feature>
<dbReference type="Proteomes" id="UP000265520">
    <property type="component" value="Unassembled WGS sequence"/>
</dbReference>
<proteinExistence type="predicted"/>
<accession>A0A392W185</accession>
<name>A0A392W185_9FABA</name>
<comment type="caution">
    <text evidence="2">The sequence shown here is derived from an EMBL/GenBank/DDBJ whole genome shotgun (WGS) entry which is preliminary data.</text>
</comment>
<dbReference type="AlphaFoldDB" id="A0A392W185"/>
<evidence type="ECO:0000313" key="2">
    <source>
        <dbReference type="EMBL" id="MCI93473.1"/>
    </source>
</evidence>
<protein>
    <submittedName>
        <fullName evidence="2">Uncharacterized protein</fullName>
    </submittedName>
</protein>
<sequence length="38" mass="4521">SWVILPEISVLQERDRQRMQTKELDPPLKDVSTAWARK</sequence>
<feature type="compositionally biased region" description="Basic and acidic residues" evidence="1">
    <location>
        <begin position="15"/>
        <end position="28"/>
    </location>
</feature>
<keyword evidence="3" id="KW-1185">Reference proteome</keyword>
<evidence type="ECO:0000256" key="1">
    <source>
        <dbReference type="SAM" id="MobiDB-lite"/>
    </source>
</evidence>
<dbReference type="EMBL" id="LXQA011330086">
    <property type="protein sequence ID" value="MCI93473.1"/>
    <property type="molecule type" value="Genomic_DNA"/>
</dbReference>